<evidence type="ECO:0000313" key="7">
    <source>
        <dbReference type="Proteomes" id="UP000192418"/>
    </source>
</evidence>
<dbReference type="InterPro" id="IPR043128">
    <property type="entry name" value="Rev_trsase/Diguanyl_cyclase"/>
</dbReference>
<feature type="modified residue" description="4-aspartylphosphate" evidence="3">
    <location>
        <position position="192"/>
    </location>
</feature>
<dbReference type="PANTHER" id="PTHR45138:SF9">
    <property type="entry name" value="DIGUANYLATE CYCLASE DGCM-RELATED"/>
    <property type="match status" value="1"/>
</dbReference>
<evidence type="ECO:0000259" key="4">
    <source>
        <dbReference type="PROSITE" id="PS50110"/>
    </source>
</evidence>
<evidence type="ECO:0000256" key="1">
    <source>
        <dbReference type="ARBA" id="ARBA00012528"/>
    </source>
</evidence>
<feature type="domain" description="Response regulatory" evidence="4">
    <location>
        <begin position="141"/>
        <end position="259"/>
    </location>
</feature>
<dbReference type="PANTHER" id="PTHR45138">
    <property type="entry name" value="REGULATORY COMPONENTS OF SENSORY TRANSDUCTION SYSTEM"/>
    <property type="match status" value="1"/>
</dbReference>
<dbReference type="Pfam" id="PF00072">
    <property type="entry name" value="Response_reg"/>
    <property type="match status" value="2"/>
</dbReference>
<organism evidence="6 7">
    <name type="scientific">Desulfocicer vacuolatum DSM 3385</name>
    <dbReference type="NCBI Taxonomy" id="1121400"/>
    <lineage>
        <taxon>Bacteria</taxon>
        <taxon>Pseudomonadati</taxon>
        <taxon>Thermodesulfobacteriota</taxon>
        <taxon>Desulfobacteria</taxon>
        <taxon>Desulfobacterales</taxon>
        <taxon>Desulfobacteraceae</taxon>
        <taxon>Desulfocicer</taxon>
    </lineage>
</organism>
<feature type="domain" description="Response regulatory" evidence="4">
    <location>
        <begin position="6"/>
        <end position="131"/>
    </location>
</feature>
<dbReference type="GO" id="GO:0000160">
    <property type="term" value="P:phosphorelay signal transduction system"/>
    <property type="evidence" value="ECO:0007669"/>
    <property type="project" value="InterPro"/>
</dbReference>
<dbReference type="CDD" id="cd17546">
    <property type="entry name" value="REC_hyHK_CKI1_RcsC-like"/>
    <property type="match status" value="1"/>
</dbReference>
<evidence type="ECO:0000259" key="5">
    <source>
        <dbReference type="PROSITE" id="PS50887"/>
    </source>
</evidence>
<name>A0A1W2EJM4_9BACT</name>
<dbReference type="Gene3D" id="3.30.70.270">
    <property type="match status" value="1"/>
</dbReference>
<reference evidence="6 7" key="1">
    <citation type="submission" date="2017-04" db="EMBL/GenBank/DDBJ databases">
        <authorList>
            <person name="Afonso C.L."/>
            <person name="Miller P.J."/>
            <person name="Scott M.A."/>
            <person name="Spackman E."/>
            <person name="Goraichik I."/>
            <person name="Dimitrov K.M."/>
            <person name="Suarez D.L."/>
            <person name="Swayne D.E."/>
        </authorList>
    </citation>
    <scope>NUCLEOTIDE SEQUENCE [LARGE SCALE GENOMIC DNA]</scope>
    <source>
        <strain evidence="6 7">DSM 3385</strain>
    </source>
</reference>
<dbReference type="Pfam" id="PF00990">
    <property type="entry name" value="GGDEF"/>
    <property type="match status" value="1"/>
</dbReference>
<keyword evidence="3" id="KW-0597">Phosphoprotein</keyword>
<accession>A0A1W2EJM4</accession>
<dbReference type="SMART" id="SM00267">
    <property type="entry name" value="GGDEF"/>
    <property type="match status" value="1"/>
</dbReference>
<dbReference type="SUPFAM" id="SSF52172">
    <property type="entry name" value="CheY-like"/>
    <property type="match status" value="2"/>
</dbReference>
<dbReference type="InterPro" id="IPR011006">
    <property type="entry name" value="CheY-like_superfamily"/>
</dbReference>
<keyword evidence="7" id="KW-1185">Reference proteome</keyword>
<dbReference type="STRING" id="1121400.SAMN02746065_13216"/>
<dbReference type="GO" id="GO:0043709">
    <property type="term" value="P:cell adhesion involved in single-species biofilm formation"/>
    <property type="evidence" value="ECO:0007669"/>
    <property type="project" value="TreeGrafter"/>
</dbReference>
<dbReference type="PROSITE" id="PS50110">
    <property type="entry name" value="RESPONSE_REGULATORY"/>
    <property type="match status" value="2"/>
</dbReference>
<feature type="modified residue" description="4-aspartylphosphate" evidence="3">
    <location>
        <position position="56"/>
    </location>
</feature>
<dbReference type="GO" id="GO:1902201">
    <property type="term" value="P:negative regulation of bacterial-type flagellum-dependent cell motility"/>
    <property type="evidence" value="ECO:0007669"/>
    <property type="project" value="TreeGrafter"/>
</dbReference>
<evidence type="ECO:0000256" key="3">
    <source>
        <dbReference type="PROSITE-ProRule" id="PRU00169"/>
    </source>
</evidence>
<dbReference type="InterPro" id="IPR050469">
    <property type="entry name" value="Diguanylate_Cyclase"/>
</dbReference>
<dbReference type="InterPro" id="IPR001789">
    <property type="entry name" value="Sig_transdc_resp-reg_receiver"/>
</dbReference>
<dbReference type="RefSeq" id="WP_084071565.1">
    <property type="nucleotide sequence ID" value="NZ_FWXY01000032.1"/>
</dbReference>
<sequence length="456" mass="51593">MENPKRILVVDDSAMMRMTIREELEQGGYEVQEACNGLEALVRISGDTPPDLVTLDVEMPRLNGWDTCRRLRSEHYSRIIEKMGKGGLPIIFITSQDTMAHRRKGFEVGGGDFLSKPFVKGELLEAVDRILKPVALSEGMTALVVEDNVVARKIVAGILIQEGLRVLEAENGLEGYEIFKNNGDDIDVVITDLFMPHMNGDVFSRRIRQEFDRWDLPIICLTAMPDQSELLKVFKAGVSDYLVKPFAKEELLARITVHLERYRLSRQLKEKIEALKKSNEKIRKLSITDPLTGCYNRNYLTAHLEKELKRTRRYGSPISLVLADIDFFKKVNDTWGHSAGDQVLIAFVRIIKETIRKEVDWVARYGGEEFLIVLPETDFKDALACTERLRKAVAGQVIHYGEEPIAVTASFGLTCLDPGDLKETFPTDRLIDAADKYLYLAKESGRNRVEGAPFAL</sequence>
<dbReference type="OrthoDB" id="9778432at2"/>
<dbReference type="EMBL" id="FWXY01000032">
    <property type="protein sequence ID" value="SMD09516.1"/>
    <property type="molecule type" value="Genomic_DNA"/>
</dbReference>
<comment type="catalytic activity">
    <reaction evidence="2">
        <text>2 GTP = 3',3'-c-di-GMP + 2 diphosphate</text>
        <dbReference type="Rhea" id="RHEA:24898"/>
        <dbReference type="ChEBI" id="CHEBI:33019"/>
        <dbReference type="ChEBI" id="CHEBI:37565"/>
        <dbReference type="ChEBI" id="CHEBI:58805"/>
        <dbReference type="EC" id="2.7.7.65"/>
    </reaction>
</comment>
<dbReference type="GO" id="GO:0005886">
    <property type="term" value="C:plasma membrane"/>
    <property type="evidence" value="ECO:0007669"/>
    <property type="project" value="TreeGrafter"/>
</dbReference>
<protein>
    <recommendedName>
        <fullName evidence="1">diguanylate cyclase</fullName>
        <ecNumber evidence="1">2.7.7.65</ecNumber>
    </recommendedName>
</protein>
<dbReference type="FunFam" id="3.30.70.270:FF:000001">
    <property type="entry name" value="Diguanylate cyclase domain protein"/>
    <property type="match status" value="1"/>
</dbReference>
<gene>
    <name evidence="6" type="ORF">SAMN02746065_13216</name>
</gene>
<dbReference type="InterPro" id="IPR029787">
    <property type="entry name" value="Nucleotide_cyclase"/>
</dbReference>
<dbReference type="GO" id="GO:0052621">
    <property type="term" value="F:diguanylate cyclase activity"/>
    <property type="evidence" value="ECO:0007669"/>
    <property type="project" value="UniProtKB-EC"/>
</dbReference>
<evidence type="ECO:0000313" key="6">
    <source>
        <dbReference type="EMBL" id="SMD09516.1"/>
    </source>
</evidence>
<dbReference type="InterPro" id="IPR000160">
    <property type="entry name" value="GGDEF_dom"/>
</dbReference>
<dbReference type="SMART" id="SM00448">
    <property type="entry name" value="REC"/>
    <property type="match status" value="2"/>
</dbReference>
<dbReference type="Proteomes" id="UP000192418">
    <property type="component" value="Unassembled WGS sequence"/>
</dbReference>
<dbReference type="AlphaFoldDB" id="A0A1W2EJM4"/>
<proteinExistence type="predicted"/>
<dbReference type="PROSITE" id="PS50887">
    <property type="entry name" value="GGDEF"/>
    <property type="match status" value="1"/>
</dbReference>
<evidence type="ECO:0000256" key="2">
    <source>
        <dbReference type="ARBA" id="ARBA00034247"/>
    </source>
</evidence>
<dbReference type="NCBIfam" id="TIGR00254">
    <property type="entry name" value="GGDEF"/>
    <property type="match status" value="1"/>
</dbReference>
<dbReference type="CDD" id="cd01949">
    <property type="entry name" value="GGDEF"/>
    <property type="match status" value="1"/>
</dbReference>
<feature type="domain" description="GGDEF" evidence="5">
    <location>
        <begin position="316"/>
        <end position="454"/>
    </location>
</feature>
<dbReference type="EC" id="2.7.7.65" evidence="1"/>
<dbReference type="SUPFAM" id="SSF55073">
    <property type="entry name" value="Nucleotide cyclase"/>
    <property type="match status" value="1"/>
</dbReference>
<dbReference type="Gene3D" id="3.40.50.2300">
    <property type="match status" value="2"/>
</dbReference>